<keyword evidence="2" id="KW-1185">Reference proteome</keyword>
<dbReference type="RefSeq" id="WP_319836227.1">
    <property type="nucleotide sequence ID" value="NZ_CP137624.1"/>
</dbReference>
<protein>
    <submittedName>
        <fullName evidence="1">Uncharacterized protein</fullName>
    </submittedName>
</protein>
<dbReference type="EMBL" id="CP137624">
    <property type="protein sequence ID" value="WPK11142.1"/>
    <property type="molecule type" value="Genomic_DNA"/>
</dbReference>
<organism evidence="1 2">
    <name type="scientific">Lysinibacillus louembei</name>
    <dbReference type="NCBI Taxonomy" id="1470088"/>
    <lineage>
        <taxon>Bacteria</taxon>
        <taxon>Bacillati</taxon>
        <taxon>Bacillota</taxon>
        <taxon>Bacilli</taxon>
        <taxon>Bacillales</taxon>
        <taxon>Bacillaceae</taxon>
        <taxon>Lysinibacillus</taxon>
    </lineage>
</organism>
<sequence>MIADFPDIPVCEEQFIHHPSPINFTNDMYYDWPYARTDIV</sequence>
<evidence type="ECO:0000313" key="1">
    <source>
        <dbReference type="EMBL" id="WPK11142.1"/>
    </source>
</evidence>
<evidence type="ECO:0000313" key="2">
    <source>
        <dbReference type="Proteomes" id="UP001322664"/>
    </source>
</evidence>
<accession>A0ABZ0RSC9</accession>
<name>A0ABZ0RSC9_9BACI</name>
<gene>
    <name evidence="1" type="ORF">R6U77_14780</name>
</gene>
<reference evidence="1 2" key="1">
    <citation type="submission" date="2023-09" db="EMBL/GenBank/DDBJ databases">
        <authorList>
            <person name="Page C.A."/>
            <person name="Perez-Diaz I.M."/>
        </authorList>
    </citation>
    <scope>NUCLEOTIDE SEQUENCE [LARGE SCALE GENOMIC DNA]</scope>
    <source>
        <strain evidence="1 2">Ll15</strain>
    </source>
</reference>
<proteinExistence type="predicted"/>
<dbReference type="Proteomes" id="UP001322664">
    <property type="component" value="Chromosome"/>
</dbReference>